<evidence type="ECO:0000313" key="3">
    <source>
        <dbReference type="Proteomes" id="UP000029549"/>
    </source>
</evidence>
<gene>
    <name evidence="2" type="ORF">P608_25560</name>
</gene>
<dbReference type="InterPro" id="IPR002514">
    <property type="entry name" value="Transposase_8"/>
</dbReference>
<name>A0A0E3BM70_9BURK</name>
<feature type="coiled-coil region" evidence="1">
    <location>
        <begin position="50"/>
        <end position="77"/>
    </location>
</feature>
<protein>
    <submittedName>
        <fullName evidence="2">Transposase</fullName>
    </submittedName>
</protein>
<dbReference type="PANTHER" id="PTHR33609:SF1">
    <property type="entry name" value="TRANSPOSASE"/>
    <property type="match status" value="1"/>
</dbReference>
<evidence type="ECO:0000256" key="1">
    <source>
        <dbReference type="SAM" id="Coils"/>
    </source>
</evidence>
<dbReference type="RefSeq" id="WP_034393731.1">
    <property type="nucleotide sequence ID" value="NZ_AWTM01000120.1"/>
</dbReference>
<dbReference type="Pfam" id="PF01527">
    <property type="entry name" value="HTH_Tnp_1"/>
    <property type="match status" value="1"/>
</dbReference>
<keyword evidence="3" id="KW-1185">Reference proteome</keyword>
<dbReference type="AlphaFoldDB" id="A0A0E3BM70"/>
<dbReference type="Proteomes" id="UP000029549">
    <property type="component" value="Unassembled WGS sequence"/>
</dbReference>
<dbReference type="EMBL" id="AWTP01000165">
    <property type="protein sequence ID" value="KGH03541.1"/>
    <property type="molecule type" value="Genomic_DNA"/>
</dbReference>
<evidence type="ECO:0000313" key="2">
    <source>
        <dbReference type="EMBL" id="KGH03541.1"/>
    </source>
</evidence>
<accession>A0A0E3BM70</accession>
<comment type="caution">
    <text evidence="2">The sequence shown here is derived from an EMBL/GenBank/DDBJ whole genome shotgun (WGS) entry which is preliminary data.</text>
</comment>
<keyword evidence="1" id="KW-0175">Coiled coil</keyword>
<organism evidence="2 3">
    <name type="scientific">Comamonas thiooxydans</name>
    <dbReference type="NCBI Taxonomy" id="363952"/>
    <lineage>
        <taxon>Bacteria</taxon>
        <taxon>Pseudomonadati</taxon>
        <taxon>Pseudomonadota</taxon>
        <taxon>Betaproteobacteria</taxon>
        <taxon>Burkholderiales</taxon>
        <taxon>Comamonadaceae</taxon>
        <taxon>Comamonas</taxon>
    </lineage>
</organism>
<dbReference type="PANTHER" id="PTHR33609">
    <property type="entry name" value="LOW CALCIUM RESPONSE LOCUS PROTEIN S"/>
    <property type="match status" value="1"/>
</dbReference>
<sequence length="89" mass="10087">MKKSRFSEAEAQIVGILKEVELGAKVGDACRKHGIMRCHVLQVEEYSGMSVSHLAQMRQLQQENAKLKRMYADLALVHHALKDVVEQKL</sequence>
<dbReference type="GO" id="GO:0003677">
    <property type="term" value="F:DNA binding"/>
    <property type="evidence" value="ECO:0007669"/>
    <property type="project" value="InterPro"/>
</dbReference>
<dbReference type="InterPro" id="IPR052546">
    <property type="entry name" value="Transposase_8_domain"/>
</dbReference>
<reference evidence="2 3" key="1">
    <citation type="submission" date="2013-09" db="EMBL/GenBank/DDBJ databases">
        <title>High correlation between genotypes and phenotypes of environmental bacteria Comamonas testosteroni strains.</title>
        <authorList>
            <person name="Liu L."/>
            <person name="Zhu W."/>
            <person name="Xia X."/>
            <person name="Xu B."/>
            <person name="Luo M."/>
            <person name="Wang G."/>
        </authorList>
    </citation>
    <scope>NUCLEOTIDE SEQUENCE [LARGE SCALE GENOMIC DNA]</scope>
    <source>
        <strain evidence="2 3">DF2</strain>
    </source>
</reference>
<dbReference type="GO" id="GO:0004803">
    <property type="term" value="F:transposase activity"/>
    <property type="evidence" value="ECO:0007669"/>
    <property type="project" value="InterPro"/>
</dbReference>
<proteinExistence type="predicted"/>
<dbReference type="GO" id="GO:0006313">
    <property type="term" value="P:DNA transposition"/>
    <property type="evidence" value="ECO:0007669"/>
    <property type="project" value="InterPro"/>
</dbReference>